<dbReference type="Gene3D" id="3.90.550.10">
    <property type="entry name" value="Spore Coat Polysaccharide Biosynthesis Protein SpsA, Chain A"/>
    <property type="match status" value="1"/>
</dbReference>
<comment type="caution">
    <text evidence="5">The sequence shown here is derived from an EMBL/GenBank/DDBJ whole genome shotgun (WGS) entry which is preliminary data.</text>
</comment>
<keyword evidence="3" id="KW-0808">Transferase</keyword>
<evidence type="ECO:0000256" key="4">
    <source>
        <dbReference type="SAM" id="Phobius"/>
    </source>
</evidence>
<protein>
    <recommendedName>
        <fullName evidence="7">Glycosyl transferase</fullName>
    </recommendedName>
</protein>
<dbReference type="PANTHER" id="PTHR43630">
    <property type="entry name" value="POLY-BETA-1,6-N-ACETYL-D-GLUCOSAMINE SYNTHASE"/>
    <property type="match status" value="1"/>
</dbReference>
<proteinExistence type="inferred from homology"/>
<feature type="transmembrane region" description="Helical" evidence="4">
    <location>
        <begin position="13"/>
        <end position="38"/>
    </location>
</feature>
<dbReference type="FunCoup" id="A0A259U209">
    <property type="interactions" value="185"/>
</dbReference>
<keyword evidence="2" id="KW-0328">Glycosyltransferase</keyword>
<accession>A0A259U209</accession>
<name>A0A259U209_9BACT</name>
<dbReference type="CDD" id="cd06423">
    <property type="entry name" value="CESA_like"/>
    <property type="match status" value="1"/>
</dbReference>
<evidence type="ECO:0000256" key="2">
    <source>
        <dbReference type="ARBA" id="ARBA00022676"/>
    </source>
</evidence>
<feature type="transmembrane region" description="Helical" evidence="4">
    <location>
        <begin position="351"/>
        <end position="380"/>
    </location>
</feature>
<evidence type="ECO:0008006" key="7">
    <source>
        <dbReference type="Google" id="ProtNLM"/>
    </source>
</evidence>
<keyword evidence="6" id="KW-1185">Reference proteome</keyword>
<keyword evidence="4" id="KW-1133">Transmembrane helix</keyword>
<dbReference type="SUPFAM" id="SSF53448">
    <property type="entry name" value="Nucleotide-diphospho-sugar transferases"/>
    <property type="match status" value="1"/>
</dbReference>
<keyword evidence="4" id="KW-0812">Transmembrane</keyword>
<evidence type="ECO:0000313" key="5">
    <source>
        <dbReference type="EMBL" id="OZC03877.1"/>
    </source>
</evidence>
<dbReference type="InParanoid" id="A0A259U209"/>
<dbReference type="AlphaFoldDB" id="A0A259U209"/>
<dbReference type="EMBL" id="MQWB01000001">
    <property type="protein sequence ID" value="OZC03877.1"/>
    <property type="molecule type" value="Genomic_DNA"/>
</dbReference>
<dbReference type="Proteomes" id="UP000216446">
    <property type="component" value="Unassembled WGS sequence"/>
</dbReference>
<evidence type="ECO:0000313" key="6">
    <source>
        <dbReference type="Proteomes" id="UP000216446"/>
    </source>
</evidence>
<evidence type="ECO:0000256" key="1">
    <source>
        <dbReference type="ARBA" id="ARBA00006739"/>
    </source>
</evidence>
<reference evidence="5 6" key="1">
    <citation type="submission" date="2016-11" db="EMBL/GenBank/DDBJ databases">
        <title>Study of marine rhodopsin-containing bacteria.</title>
        <authorList>
            <person name="Yoshizawa S."/>
            <person name="Kumagai Y."/>
            <person name="Kogure K."/>
        </authorList>
    </citation>
    <scope>NUCLEOTIDE SEQUENCE [LARGE SCALE GENOMIC DNA]</scope>
    <source>
        <strain evidence="5 6">SG-29</strain>
    </source>
</reference>
<sequence length="471" mass="52305">METLRQIVWVADWVVFGFFVLVAVSYTTATLLALPALLKLRRWSSTFYVDEVAASATSPPITLIAPMYNEAMVCVEAVRALLGVDYPTKDVLVVADGCKDDTVERLIAAFDMEEAMRSATATIPTAAIRTAYRSRSRPDLWLIDKENGGKADAINVGINHCRTPLLCTLDGDSLLGPDALHRIVQPFLKDATTIAAGGTIGIVNDCTVRFGRVTRIQLPNKWIPRFQVLEYIRAFASARVGWNAAHALPLISGAFGLFRREALVAVGGLDTDATGEDFEVTARLHRHYREAGIPYKIEYVPDAVSWTECPSDLKVLGKQRDRWHKGGMEVMWKHRAMLLNPRYGRIGMVSLPVFFIVEMMGPVIEVCGYVAFALSLWLGIINVPMAALLLALAFVLGLAQSIAALALEQYAFRRYTSLPDLLMLLALTVVENLGYRQLTVWWRVRGFWKFLRGDTSWGEMTRSGFNTADPA</sequence>
<dbReference type="GO" id="GO:0016757">
    <property type="term" value="F:glycosyltransferase activity"/>
    <property type="evidence" value="ECO:0007669"/>
    <property type="project" value="UniProtKB-KW"/>
</dbReference>
<keyword evidence="4" id="KW-0472">Membrane</keyword>
<comment type="similarity">
    <text evidence="1">Belongs to the glycosyltransferase 2 family.</text>
</comment>
<feature type="transmembrane region" description="Helical" evidence="4">
    <location>
        <begin position="386"/>
        <end position="407"/>
    </location>
</feature>
<organism evidence="5 6">
    <name type="scientific">Rubricoccus marinus</name>
    <dbReference type="NCBI Taxonomy" id="716817"/>
    <lineage>
        <taxon>Bacteria</taxon>
        <taxon>Pseudomonadati</taxon>
        <taxon>Rhodothermota</taxon>
        <taxon>Rhodothermia</taxon>
        <taxon>Rhodothermales</taxon>
        <taxon>Rubricoccaceae</taxon>
        <taxon>Rubricoccus</taxon>
    </lineage>
</organism>
<dbReference type="InterPro" id="IPR029044">
    <property type="entry name" value="Nucleotide-diphossugar_trans"/>
</dbReference>
<gene>
    <name evidence="5" type="ORF">BSZ36_13310</name>
</gene>
<dbReference type="Pfam" id="PF13641">
    <property type="entry name" value="Glyco_tranf_2_3"/>
    <property type="match status" value="1"/>
</dbReference>
<evidence type="ECO:0000256" key="3">
    <source>
        <dbReference type="ARBA" id="ARBA00022679"/>
    </source>
</evidence>
<dbReference type="PANTHER" id="PTHR43630:SF1">
    <property type="entry name" value="POLY-BETA-1,6-N-ACETYL-D-GLUCOSAMINE SYNTHASE"/>
    <property type="match status" value="1"/>
</dbReference>
<dbReference type="OrthoDB" id="9766299at2"/>